<dbReference type="AlphaFoldDB" id="A0A563E0Q1"/>
<evidence type="ECO:0000256" key="1">
    <source>
        <dbReference type="SAM" id="MobiDB-lite"/>
    </source>
</evidence>
<proteinExistence type="predicted"/>
<feature type="transmembrane region" description="Helical" evidence="2">
    <location>
        <begin position="41"/>
        <end position="62"/>
    </location>
</feature>
<evidence type="ECO:0000313" key="3">
    <source>
        <dbReference type="EMBL" id="TWP35803.1"/>
    </source>
</evidence>
<dbReference type="EMBL" id="VCQV01000016">
    <property type="protein sequence ID" value="TWP35803.1"/>
    <property type="molecule type" value="Genomic_DNA"/>
</dbReference>
<dbReference type="InterPro" id="IPR019099">
    <property type="entry name" value="Uncharacterised_PGPGW_TM"/>
</dbReference>
<comment type="caution">
    <text evidence="3">The sequence shown here is derived from an EMBL/GenBank/DDBJ whole genome shotgun (WGS) entry which is preliminary data.</text>
</comment>
<organism evidence="3 4">
    <name type="scientific">Leekyejoonella antrihumi</name>
    <dbReference type="NCBI Taxonomy" id="1660198"/>
    <lineage>
        <taxon>Bacteria</taxon>
        <taxon>Bacillati</taxon>
        <taxon>Actinomycetota</taxon>
        <taxon>Actinomycetes</taxon>
        <taxon>Micrococcales</taxon>
        <taxon>Dermacoccaceae</taxon>
        <taxon>Leekyejoonella</taxon>
    </lineage>
</organism>
<feature type="compositionally biased region" description="Polar residues" evidence="1">
    <location>
        <begin position="1"/>
        <end position="11"/>
    </location>
</feature>
<gene>
    <name evidence="3" type="ORF">FGL98_12395</name>
</gene>
<dbReference type="OrthoDB" id="3295542at2"/>
<keyword evidence="4" id="KW-1185">Reference proteome</keyword>
<dbReference type="Pfam" id="PF09656">
    <property type="entry name" value="PGPGW"/>
    <property type="match status" value="1"/>
</dbReference>
<keyword evidence="2" id="KW-0472">Membrane</keyword>
<reference evidence="3 4" key="1">
    <citation type="submission" date="2019-05" db="EMBL/GenBank/DDBJ databases">
        <authorList>
            <person name="Lee S.D."/>
        </authorList>
    </citation>
    <scope>NUCLEOTIDE SEQUENCE [LARGE SCALE GENOMIC DNA]</scope>
    <source>
        <strain evidence="3 4">C5-26</strain>
    </source>
</reference>
<sequence length="155" mass="16929">MSGNRSPQQTVRPADPTAEGDAPAERFAWRRRIRANPLVNTAYRCGIAVVGAAIVVGGIILLPLPGPGWVIIFAGIGVWATEFAWAKRLLRFAQQKVAAWGRWMQRQPWWMQGLVTLGIVVLVLLVFWGLFAIGGVPSFFPGWATDLLGHMPGLG</sequence>
<feature type="transmembrane region" description="Helical" evidence="2">
    <location>
        <begin position="68"/>
        <end position="86"/>
    </location>
</feature>
<evidence type="ECO:0000313" key="4">
    <source>
        <dbReference type="Proteomes" id="UP000320244"/>
    </source>
</evidence>
<dbReference type="RefSeq" id="WP_146317082.1">
    <property type="nucleotide sequence ID" value="NZ_VCQV01000016.1"/>
</dbReference>
<name>A0A563E0Q1_9MICO</name>
<keyword evidence="2" id="KW-0812">Transmembrane</keyword>
<accession>A0A563E0Q1</accession>
<dbReference type="NCBIfam" id="TIGR02611">
    <property type="entry name" value="TIGR02611 family protein"/>
    <property type="match status" value="1"/>
</dbReference>
<keyword evidence="2" id="KW-1133">Transmembrane helix</keyword>
<reference evidence="3 4" key="2">
    <citation type="submission" date="2019-08" db="EMBL/GenBank/DDBJ databases">
        <title>Jejuicoccus antrihumi gen. nov., sp. nov., a new member of the family Dermacoccaceae isolated from a cave.</title>
        <authorList>
            <person name="Schumann P."/>
            <person name="Kim I.S."/>
        </authorList>
    </citation>
    <scope>NUCLEOTIDE SEQUENCE [LARGE SCALE GENOMIC DNA]</scope>
    <source>
        <strain evidence="3 4">C5-26</strain>
    </source>
</reference>
<protein>
    <submittedName>
        <fullName evidence="3">TIGR02611 family protein</fullName>
    </submittedName>
</protein>
<evidence type="ECO:0000256" key="2">
    <source>
        <dbReference type="SAM" id="Phobius"/>
    </source>
</evidence>
<dbReference type="Proteomes" id="UP000320244">
    <property type="component" value="Unassembled WGS sequence"/>
</dbReference>
<dbReference type="InterPro" id="IPR013434">
    <property type="entry name" value="CHP02611"/>
</dbReference>
<feature type="transmembrane region" description="Helical" evidence="2">
    <location>
        <begin position="109"/>
        <end position="133"/>
    </location>
</feature>
<feature type="region of interest" description="Disordered" evidence="1">
    <location>
        <begin position="1"/>
        <end position="22"/>
    </location>
</feature>